<evidence type="ECO:0000256" key="6">
    <source>
        <dbReference type="SAM" id="Phobius"/>
    </source>
</evidence>
<feature type="transmembrane region" description="Helical" evidence="6">
    <location>
        <begin position="154"/>
        <end position="177"/>
    </location>
</feature>
<evidence type="ECO:0000313" key="8">
    <source>
        <dbReference type="EMBL" id="GEO35454.1"/>
    </source>
</evidence>
<feature type="transmembrane region" description="Helical" evidence="6">
    <location>
        <begin position="114"/>
        <end position="134"/>
    </location>
</feature>
<proteinExistence type="predicted"/>
<feature type="transmembrane region" description="Helical" evidence="6">
    <location>
        <begin position="73"/>
        <end position="93"/>
    </location>
</feature>
<feature type="transmembrane region" description="Helical" evidence="6">
    <location>
        <begin position="261"/>
        <end position="279"/>
    </location>
</feature>
<evidence type="ECO:0000256" key="4">
    <source>
        <dbReference type="ARBA" id="ARBA00022989"/>
    </source>
</evidence>
<feature type="transmembrane region" description="Helical" evidence="6">
    <location>
        <begin position="184"/>
        <end position="203"/>
    </location>
</feature>
<evidence type="ECO:0000256" key="2">
    <source>
        <dbReference type="ARBA" id="ARBA00022475"/>
    </source>
</evidence>
<dbReference type="GO" id="GO:0005886">
    <property type="term" value="C:plasma membrane"/>
    <property type="evidence" value="ECO:0007669"/>
    <property type="project" value="UniProtKB-SubCell"/>
</dbReference>
<dbReference type="InterPro" id="IPR008457">
    <property type="entry name" value="Cu-R_CopD_dom"/>
</dbReference>
<dbReference type="RefSeq" id="WP_146906515.1">
    <property type="nucleotide sequence ID" value="NZ_BAAARM010000005.1"/>
</dbReference>
<dbReference type="GO" id="GO:0006825">
    <property type="term" value="P:copper ion transport"/>
    <property type="evidence" value="ECO:0007669"/>
    <property type="project" value="InterPro"/>
</dbReference>
<comment type="subcellular location">
    <subcellularLocation>
        <location evidence="1">Cell membrane</location>
        <topology evidence="1">Multi-pass membrane protein</topology>
    </subcellularLocation>
</comment>
<feature type="transmembrane region" description="Helical" evidence="6">
    <location>
        <begin position="215"/>
        <end position="240"/>
    </location>
</feature>
<dbReference type="EMBL" id="BJYY01000020">
    <property type="protein sequence ID" value="GEO35454.1"/>
    <property type="molecule type" value="Genomic_DNA"/>
</dbReference>
<keyword evidence="9" id="KW-1185">Reference proteome</keyword>
<evidence type="ECO:0000256" key="3">
    <source>
        <dbReference type="ARBA" id="ARBA00022692"/>
    </source>
</evidence>
<gene>
    <name evidence="8" type="ORF">CAE01nite_31790</name>
</gene>
<feature type="transmembrane region" description="Helical" evidence="6">
    <location>
        <begin position="285"/>
        <end position="305"/>
    </location>
</feature>
<organism evidence="8 9">
    <name type="scientific">Cellulomonas aerilata</name>
    <dbReference type="NCBI Taxonomy" id="515326"/>
    <lineage>
        <taxon>Bacteria</taxon>
        <taxon>Bacillati</taxon>
        <taxon>Actinomycetota</taxon>
        <taxon>Actinomycetes</taxon>
        <taxon>Micrococcales</taxon>
        <taxon>Cellulomonadaceae</taxon>
        <taxon>Cellulomonas</taxon>
    </lineage>
</organism>
<dbReference type="Pfam" id="PF05425">
    <property type="entry name" value="CopD"/>
    <property type="match status" value="1"/>
</dbReference>
<sequence length="354" mass="35772">MSPASDTSPERLGSPPARTARTRLLVVALLALAPVVAVAALAAVGELAVGPTGPAALSDPGLLTRWGLPVLRALHDAAATMTIGLLAIAVVALPRTTERDRDLLGPHQVRAVRLAARWAAGWAGLAVGVLLLTYSDVVGVGLGEPGALDRLGTFLVDVEVGRLLAGTVVLVAAVLVGAQSARRVSTLAVLALVSLGALLPPALGGHSAGAASHDAAVNTLVLHLTGVTAWVGGLAGLALLRRHLGPHIAASARRFSTLAGWCFLAVAASGVAGALYRVGHWPSPTTAYGALTTAKVVALVVLGVLGRQHRRRVLPALERSPASRALFARLAVGELAIMAVALGLGVALGRTPPV</sequence>
<dbReference type="PANTHER" id="PTHR34820:SF4">
    <property type="entry name" value="INNER MEMBRANE PROTEIN YEBZ"/>
    <property type="match status" value="1"/>
</dbReference>
<evidence type="ECO:0000313" key="9">
    <source>
        <dbReference type="Proteomes" id="UP000321181"/>
    </source>
</evidence>
<keyword evidence="4 6" id="KW-1133">Transmembrane helix</keyword>
<dbReference type="OrthoDB" id="5241646at2"/>
<keyword evidence="3 6" id="KW-0812">Transmembrane</keyword>
<dbReference type="PANTHER" id="PTHR34820">
    <property type="entry name" value="INNER MEMBRANE PROTEIN YEBZ"/>
    <property type="match status" value="1"/>
</dbReference>
<protein>
    <recommendedName>
        <fullName evidence="7">Copper resistance protein D domain-containing protein</fullName>
    </recommendedName>
</protein>
<keyword evidence="2" id="KW-1003">Cell membrane</keyword>
<feature type="transmembrane region" description="Helical" evidence="6">
    <location>
        <begin position="24"/>
        <end position="44"/>
    </location>
</feature>
<dbReference type="InterPro" id="IPR032694">
    <property type="entry name" value="CopC/D"/>
</dbReference>
<accession>A0A512DG31</accession>
<reference evidence="8 9" key="1">
    <citation type="submission" date="2019-07" db="EMBL/GenBank/DDBJ databases">
        <title>Whole genome shotgun sequence of Cellulomonas aerilata NBRC 106308.</title>
        <authorList>
            <person name="Hosoyama A."/>
            <person name="Uohara A."/>
            <person name="Ohji S."/>
            <person name="Ichikawa N."/>
        </authorList>
    </citation>
    <scope>NUCLEOTIDE SEQUENCE [LARGE SCALE GENOMIC DNA]</scope>
    <source>
        <strain evidence="8 9">NBRC 106308</strain>
    </source>
</reference>
<comment type="caution">
    <text evidence="8">The sequence shown here is derived from an EMBL/GenBank/DDBJ whole genome shotgun (WGS) entry which is preliminary data.</text>
</comment>
<feature type="transmembrane region" description="Helical" evidence="6">
    <location>
        <begin position="326"/>
        <end position="348"/>
    </location>
</feature>
<name>A0A512DG31_9CELL</name>
<dbReference type="Proteomes" id="UP000321181">
    <property type="component" value="Unassembled WGS sequence"/>
</dbReference>
<keyword evidence="5 6" id="KW-0472">Membrane</keyword>
<dbReference type="AlphaFoldDB" id="A0A512DG31"/>
<evidence type="ECO:0000256" key="1">
    <source>
        <dbReference type="ARBA" id="ARBA00004651"/>
    </source>
</evidence>
<feature type="domain" description="Copper resistance protein D" evidence="7">
    <location>
        <begin position="250"/>
        <end position="348"/>
    </location>
</feature>
<evidence type="ECO:0000259" key="7">
    <source>
        <dbReference type="Pfam" id="PF05425"/>
    </source>
</evidence>
<evidence type="ECO:0000256" key="5">
    <source>
        <dbReference type="ARBA" id="ARBA00023136"/>
    </source>
</evidence>